<name>A0ABY9VAK0_9BACI</name>
<dbReference type="RefSeq" id="WP_311070435.1">
    <property type="nucleotide sequence ID" value="NZ_CP134494.1"/>
</dbReference>
<dbReference type="EMBL" id="CP134494">
    <property type="protein sequence ID" value="WNF20922.1"/>
    <property type="molecule type" value="Genomic_DNA"/>
</dbReference>
<evidence type="ECO:0000256" key="1">
    <source>
        <dbReference type="SAM" id="Phobius"/>
    </source>
</evidence>
<dbReference type="Proteomes" id="UP001303324">
    <property type="component" value="Chromosome"/>
</dbReference>
<evidence type="ECO:0000313" key="3">
    <source>
        <dbReference type="Proteomes" id="UP001303324"/>
    </source>
</evidence>
<keyword evidence="1" id="KW-0812">Transmembrane</keyword>
<keyword evidence="3" id="KW-1185">Reference proteome</keyword>
<keyword evidence="1" id="KW-1133">Transmembrane helix</keyword>
<sequence>MCVSHHNIDQISYHTAEQIVQFTVYRPLHIELIGEGSFAIEAGKPFPFENHGVISKIVLADKDGNLYRIEPDEIGLQFARGEIDYKEYLNQQKKGNRQLIGLTLGLITLFATAGWGFVSLF</sequence>
<evidence type="ECO:0000313" key="2">
    <source>
        <dbReference type="EMBL" id="WNF20922.1"/>
    </source>
</evidence>
<proteinExistence type="predicted"/>
<organism evidence="2 3">
    <name type="scientific">Mesobacillus jeotgali</name>
    <dbReference type="NCBI Taxonomy" id="129985"/>
    <lineage>
        <taxon>Bacteria</taxon>
        <taxon>Bacillati</taxon>
        <taxon>Bacillota</taxon>
        <taxon>Bacilli</taxon>
        <taxon>Bacillales</taxon>
        <taxon>Bacillaceae</taxon>
        <taxon>Mesobacillus</taxon>
    </lineage>
</organism>
<accession>A0ABY9VAK0</accession>
<gene>
    <name evidence="2" type="ORF">RH061_11975</name>
</gene>
<protein>
    <recommendedName>
        <fullName evidence="4">RING-type E3 ubiquitin transferase</fullName>
    </recommendedName>
</protein>
<keyword evidence="1" id="KW-0472">Membrane</keyword>
<evidence type="ECO:0008006" key="4">
    <source>
        <dbReference type="Google" id="ProtNLM"/>
    </source>
</evidence>
<reference evidence="2 3" key="1">
    <citation type="submission" date="2023-09" db="EMBL/GenBank/DDBJ databases">
        <title>Microbial mechanism of fulvic acid promoting antimony reduction mineralization in rice fields.</title>
        <authorList>
            <person name="Chen G."/>
            <person name="Lan J."/>
        </authorList>
    </citation>
    <scope>NUCLEOTIDE SEQUENCE [LARGE SCALE GENOMIC DNA]</scope>
    <source>
        <strain evidence="2 3">PS1</strain>
    </source>
</reference>
<feature type="transmembrane region" description="Helical" evidence="1">
    <location>
        <begin position="99"/>
        <end position="118"/>
    </location>
</feature>